<feature type="region of interest" description="Disordered" evidence="3">
    <location>
        <begin position="530"/>
        <end position="585"/>
    </location>
</feature>
<feature type="compositionally biased region" description="Acidic residues" evidence="3">
    <location>
        <begin position="396"/>
        <end position="407"/>
    </location>
</feature>
<dbReference type="Proteomes" id="UP000193920">
    <property type="component" value="Unassembled WGS sequence"/>
</dbReference>
<dbReference type="SMART" id="SM00684">
    <property type="entry name" value="DM15"/>
    <property type="match status" value="3"/>
</dbReference>
<reference evidence="5" key="1">
    <citation type="submission" date="2016-08" db="EMBL/GenBank/DDBJ databases">
        <title>A Parts List for Fungal Cellulosomes Revealed by Comparative Genomics.</title>
        <authorList>
            <consortium name="DOE Joint Genome Institute"/>
            <person name="Haitjema C.H."/>
            <person name="Gilmore S.P."/>
            <person name="Henske J.K."/>
            <person name="Solomon K.V."/>
            <person name="De Groot R."/>
            <person name="Kuo A."/>
            <person name="Mondo S.J."/>
            <person name="Salamov A.A."/>
            <person name="Labutti K."/>
            <person name="Zhao Z."/>
            <person name="Chiniquy J."/>
            <person name="Barry K."/>
            <person name="Brewer H.M."/>
            <person name="Purvine S.O."/>
            <person name="Wright A.T."/>
            <person name="Boxma B."/>
            <person name="Van Alen T."/>
            <person name="Hackstein J.H."/>
            <person name="Baker S.E."/>
            <person name="Grigoriev I.V."/>
            <person name="O'Malley M.A."/>
        </authorList>
    </citation>
    <scope>NUCLEOTIDE SEQUENCE [LARGE SCALE GENOMIC DNA]</scope>
    <source>
        <strain evidence="5">G1</strain>
    </source>
</reference>
<feature type="region of interest" description="Disordered" evidence="3">
    <location>
        <begin position="245"/>
        <end position="273"/>
    </location>
</feature>
<feature type="region of interest" description="Disordered" evidence="3">
    <location>
        <begin position="98"/>
        <end position="143"/>
    </location>
</feature>
<feature type="region of interest" description="Disordered" evidence="3">
    <location>
        <begin position="23"/>
        <end position="86"/>
    </location>
</feature>
<dbReference type="GO" id="GO:0000339">
    <property type="term" value="F:RNA cap binding"/>
    <property type="evidence" value="ECO:0007669"/>
    <property type="project" value="InterPro"/>
</dbReference>
<feature type="region of interest" description="Disordered" evidence="3">
    <location>
        <begin position="606"/>
        <end position="637"/>
    </location>
</feature>
<evidence type="ECO:0000256" key="2">
    <source>
        <dbReference type="PROSITE-ProRule" id="PRU00332"/>
    </source>
</evidence>
<feature type="compositionally biased region" description="Polar residues" evidence="3">
    <location>
        <begin position="612"/>
        <end position="636"/>
    </location>
</feature>
<dbReference type="Pfam" id="PF21071">
    <property type="entry name" value="LARP1_HEAT"/>
    <property type="match status" value="1"/>
</dbReference>
<feature type="compositionally biased region" description="Basic and acidic residues" evidence="3">
    <location>
        <begin position="257"/>
        <end position="266"/>
    </location>
</feature>
<feature type="compositionally biased region" description="Basic and acidic residues" evidence="3">
    <location>
        <begin position="57"/>
        <end position="78"/>
    </location>
</feature>
<dbReference type="InterPro" id="IPR036388">
    <property type="entry name" value="WH-like_DNA-bd_sf"/>
</dbReference>
<feature type="compositionally biased region" description="Basic residues" evidence="3">
    <location>
        <begin position="563"/>
        <end position="572"/>
    </location>
</feature>
<keyword evidence="6" id="KW-1185">Reference proteome</keyword>
<keyword evidence="1 2" id="KW-0694">RNA-binding</keyword>
<dbReference type="InterPro" id="IPR036390">
    <property type="entry name" value="WH_DNA-bd_sf"/>
</dbReference>
<evidence type="ECO:0000313" key="5">
    <source>
        <dbReference type="EMBL" id="ORY28214.1"/>
    </source>
</evidence>
<feature type="compositionally biased region" description="Acidic residues" evidence="3">
    <location>
        <begin position="415"/>
        <end position="428"/>
    </location>
</feature>
<dbReference type="Pfam" id="PF05383">
    <property type="entry name" value="La"/>
    <property type="match status" value="1"/>
</dbReference>
<feature type="compositionally biased region" description="Basic residues" evidence="3">
    <location>
        <begin position="539"/>
        <end position="549"/>
    </location>
</feature>
<evidence type="ECO:0000259" key="4">
    <source>
        <dbReference type="PROSITE" id="PS50961"/>
    </source>
</evidence>
<evidence type="ECO:0000256" key="3">
    <source>
        <dbReference type="SAM" id="MobiDB-lite"/>
    </source>
</evidence>
<dbReference type="SMART" id="SM00715">
    <property type="entry name" value="LA"/>
    <property type="match status" value="1"/>
</dbReference>
<feature type="compositionally biased region" description="Basic residues" evidence="3">
    <location>
        <begin position="110"/>
        <end position="134"/>
    </location>
</feature>
<dbReference type="InterPro" id="IPR006607">
    <property type="entry name" value="DM15"/>
</dbReference>
<proteinExistence type="predicted"/>
<gene>
    <name evidence="5" type="ORF">LY90DRAFT_513173</name>
</gene>
<dbReference type="Gene3D" id="1.10.10.10">
    <property type="entry name" value="Winged helix-like DNA-binding domain superfamily/Winged helix DNA-binding domain"/>
    <property type="match status" value="1"/>
</dbReference>
<dbReference type="OrthoDB" id="340227at2759"/>
<dbReference type="GO" id="GO:0048255">
    <property type="term" value="P:mRNA stabilization"/>
    <property type="evidence" value="ECO:0007669"/>
    <property type="project" value="InterPro"/>
</dbReference>
<accession>A0A1Y2B0E6</accession>
<feature type="region of interest" description="Disordered" evidence="3">
    <location>
        <begin position="329"/>
        <end position="490"/>
    </location>
</feature>
<feature type="domain" description="HTH La-type RNA-binding" evidence="4">
    <location>
        <begin position="178"/>
        <end position="267"/>
    </location>
</feature>
<comment type="caution">
    <text evidence="5">The sequence shown here is derived from an EMBL/GenBank/DDBJ whole genome shotgun (WGS) entry which is preliminary data.</text>
</comment>
<dbReference type="SUPFAM" id="SSF46785">
    <property type="entry name" value="Winged helix' DNA-binding domain"/>
    <property type="match status" value="1"/>
</dbReference>
<protein>
    <recommendedName>
        <fullName evidence="4">HTH La-type RNA-binding domain-containing protein</fullName>
    </recommendedName>
</protein>
<dbReference type="AlphaFoldDB" id="A0A1Y2B0E6"/>
<feature type="compositionally biased region" description="Acidic residues" evidence="3">
    <location>
        <begin position="436"/>
        <end position="447"/>
    </location>
</feature>
<evidence type="ECO:0000313" key="6">
    <source>
        <dbReference type="Proteomes" id="UP000193920"/>
    </source>
</evidence>
<feature type="compositionally biased region" description="Basic and acidic residues" evidence="3">
    <location>
        <begin position="550"/>
        <end position="559"/>
    </location>
</feature>
<dbReference type="PROSITE" id="PS50961">
    <property type="entry name" value="HTH_LA"/>
    <property type="match status" value="1"/>
</dbReference>
<name>A0A1Y2B0E6_9FUNG</name>
<dbReference type="InterPro" id="IPR006630">
    <property type="entry name" value="La_HTH"/>
</dbReference>
<dbReference type="STRING" id="1754190.A0A1Y2B0E6"/>
<feature type="compositionally biased region" description="Basic and acidic residues" evidence="3">
    <location>
        <begin position="339"/>
        <end position="353"/>
    </location>
</feature>
<sequence>MTDTEAKVETQVEGATVEKQEVEKAVEIPKSNPWKKTEVKETENINKSLWPSLGKEAPIKENSQKQKKSNDKEKEGSNKKGKKNGKKEWVTLDVDIKYKGSGNGRNRDKKDKKKNGKRSKKYEKEGRRRRRNRESKKNNKFNPELNYGYELTNMDGFSQIVPEGIFITSNPENLCVDYLNLDSVRTYIKLQIRYYFSIQNLCKDIFLRKQMDEEGWIDLEIIKSFKRVEGLLKLGQNVDRNIKENEKKKDKKKNKKEKSEEKKEEKEENNDEIEYDDAWNNQLILSSLKDEETVEVKSVEDAIYLRKKDDWKFWINPLESIITTMKELSTNEEEDNDNNDEKKVTQPEIKIEDTNSPEVETKEENDEGWTTYNGSRRRQKKKTEGTGGSKPKTDGDDLFQFDDEEEWGSSPRFQDDDDQEDKQDDDEKDEKKDEKAEDENYEIDDDMLQGLMIVTQRRKQPANPPNSLSQSGSLPPRKHNTTAYDRYKNNKNLNEMINEGLYYYEHNMKESNRLSMMTSKIDTVDEEEFEKLNGEDNKKSRKKHGKKNKRNSEKNHAESQPKNIKKGPRTKRFFPSETPVSGSKFLGTTPGPIGFLIVNDQVSHLKGGKRGGSNNMPSPSTSIPINGSYKSGSMSGTGLDIPRRSSYRYGSYASSYASSYGQSFKGGHSYGSSYGTSFKEFPMFQHPSYELLKDNGFIQHKYYKYHAKALKERKNQGIGQSQEMNTLFRFWSHFLREQFNRRMYEEFKKLAIEDAEGGYRYGLECLFRFYSYGLEIHFNKDIFEDFQEMTVEDYCKKGELYGLEKFWAYLYYRKDKKTRPLDDKIRDELKEALKIYKTIDDFRKANKEKKEKEEKEEKEKNE</sequence>
<feature type="compositionally biased region" description="Basic and acidic residues" evidence="3">
    <location>
        <begin position="35"/>
        <end position="44"/>
    </location>
</feature>
<dbReference type="CDD" id="cd07323">
    <property type="entry name" value="LAM"/>
    <property type="match status" value="1"/>
</dbReference>
<organism evidence="5 6">
    <name type="scientific">Neocallimastix californiae</name>
    <dbReference type="NCBI Taxonomy" id="1754190"/>
    <lineage>
        <taxon>Eukaryota</taxon>
        <taxon>Fungi</taxon>
        <taxon>Fungi incertae sedis</taxon>
        <taxon>Chytridiomycota</taxon>
        <taxon>Chytridiomycota incertae sedis</taxon>
        <taxon>Neocallimastigomycetes</taxon>
        <taxon>Neocallimastigales</taxon>
        <taxon>Neocallimastigaceae</taxon>
        <taxon>Neocallimastix</taxon>
    </lineage>
</organism>
<dbReference type="EMBL" id="MCOG01000187">
    <property type="protein sequence ID" value="ORY28214.1"/>
    <property type="molecule type" value="Genomic_DNA"/>
</dbReference>
<evidence type="ECO:0000256" key="1">
    <source>
        <dbReference type="ARBA" id="ARBA00022884"/>
    </source>
</evidence>